<dbReference type="AlphaFoldDB" id="A0ABD2PYP0"/>
<dbReference type="Pfam" id="PF00651">
    <property type="entry name" value="BTB"/>
    <property type="match status" value="1"/>
</dbReference>
<evidence type="ECO:0000313" key="3">
    <source>
        <dbReference type="Proteomes" id="UP001626550"/>
    </source>
</evidence>
<gene>
    <name evidence="2" type="ORF">Ciccas_010455</name>
</gene>
<accession>A0ABD2PYP0</accession>
<dbReference type="Proteomes" id="UP001626550">
    <property type="component" value="Unassembled WGS sequence"/>
</dbReference>
<proteinExistence type="predicted"/>
<dbReference type="Gene3D" id="3.30.710.10">
    <property type="entry name" value="Potassium Channel Kv1.1, Chain A"/>
    <property type="match status" value="1"/>
</dbReference>
<dbReference type="SMART" id="SM00225">
    <property type="entry name" value="BTB"/>
    <property type="match status" value="1"/>
</dbReference>
<dbReference type="InterPro" id="IPR011333">
    <property type="entry name" value="SKP1/BTB/POZ_sf"/>
</dbReference>
<feature type="domain" description="BTB" evidence="1">
    <location>
        <begin position="13"/>
        <end position="74"/>
    </location>
</feature>
<dbReference type="EMBL" id="JBJKFK010002531">
    <property type="protein sequence ID" value="KAL3310971.1"/>
    <property type="molecule type" value="Genomic_DNA"/>
</dbReference>
<organism evidence="2 3">
    <name type="scientific">Cichlidogyrus casuarinus</name>
    <dbReference type="NCBI Taxonomy" id="1844966"/>
    <lineage>
        <taxon>Eukaryota</taxon>
        <taxon>Metazoa</taxon>
        <taxon>Spiralia</taxon>
        <taxon>Lophotrochozoa</taxon>
        <taxon>Platyhelminthes</taxon>
        <taxon>Monogenea</taxon>
        <taxon>Monopisthocotylea</taxon>
        <taxon>Dactylogyridea</taxon>
        <taxon>Ancyrocephalidae</taxon>
        <taxon>Cichlidogyrus</taxon>
    </lineage>
</organism>
<evidence type="ECO:0000259" key="1">
    <source>
        <dbReference type="PROSITE" id="PS50097"/>
    </source>
</evidence>
<reference evidence="2 3" key="1">
    <citation type="submission" date="2024-11" db="EMBL/GenBank/DDBJ databases">
        <title>Adaptive evolution of stress response genes in parasites aligns with host niche diversity.</title>
        <authorList>
            <person name="Hahn C."/>
            <person name="Resl P."/>
        </authorList>
    </citation>
    <scope>NUCLEOTIDE SEQUENCE [LARGE SCALE GENOMIC DNA]</scope>
    <source>
        <strain evidence="2">EGGRZ-B1_66</strain>
        <tissue evidence="2">Body</tissue>
    </source>
</reference>
<dbReference type="InterPro" id="IPR000210">
    <property type="entry name" value="BTB/POZ_dom"/>
</dbReference>
<keyword evidence="3" id="KW-1185">Reference proteome</keyword>
<protein>
    <recommendedName>
        <fullName evidence="1">BTB domain-containing protein</fullName>
    </recommendedName>
</protein>
<dbReference type="PROSITE" id="PS50097">
    <property type="entry name" value="BTB"/>
    <property type="match status" value="1"/>
</dbReference>
<sequence length="159" mass="18241">MQLWQCKTNGDICDAFIRSGNHTIGAHRIILVTASGYLRRNLATNLVKLPNGYDFASIELVLQYLYLKKIEGVNKDNIFNLLLVAKLFEVEKLENILVKFLRDDLLNCENCIELHPTVKDLCLGTIARLLNPKLAIGPDQVEAREHRFVREVKLMMDEF</sequence>
<dbReference type="SUPFAM" id="SSF54695">
    <property type="entry name" value="POZ domain"/>
    <property type="match status" value="1"/>
</dbReference>
<comment type="caution">
    <text evidence="2">The sequence shown here is derived from an EMBL/GenBank/DDBJ whole genome shotgun (WGS) entry which is preliminary data.</text>
</comment>
<evidence type="ECO:0000313" key="2">
    <source>
        <dbReference type="EMBL" id="KAL3310971.1"/>
    </source>
</evidence>
<name>A0ABD2PYP0_9PLAT</name>